<dbReference type="Gene3D" id="3.80.10.10">
    <property type="entry name" value="Ribonuclease Inhibitor"/>
    <property type="match status" value="4"/>
</dbReference>
<dbReference type="SUPFAM" id="SSF52058">
    <property type="entry name" value="L domain-like"/>
    <property type="match status" value="1"/>
</dbReference>
<feature type="region of interest" description="Disordered" evidence="4">
    <location>
        <begin position="514"/>
        <end position="550"/>
    </location>
</feature>
<evidence type="ECO:0000256" key="5">
    <source>
        <dbReference type="SAM" id="Phobius"/>
    </source>
</evidence>
<dbReference type="InterPro" id="IPR001611">
    <property type="entry name" value="Leu-rich_rpt"/>
</dbReference>
<dbReference type="InterPro" id="IPR003591">
    <property type="entry name" value="Leu-rich_rpt_typical-subtyp"/>
</dbReference>
<name>A0ABQ9HPQ9_9NEOP</name>
<keyword evidence="5" id="KW-0472">Membrane</keyword>
<evidence type="ECO:0000256" key="1">
    <source>
        <dbReference type="ARBA" id="ARBA00022614"/>
    </source>
</evidence>
<evidence type="ECO:0000313" key="6">
    <source>
        <dbReference type="EMBL" id="KAJ8886134.1"/>
    </source>
</evidence>
<dbReference type="Proteomes" id="UP001159363">
    <property type="component" value="Chromosome X"/>
</dbReference>
<evidence type="ECO:0000256" key="3">
    <source>
        <dbReference type="ARBA" id="ARBA00022737"/>
    </source>
</evidence>
<keyword evidence="3" id="KW-0677">Repeat</keyword>
<organism evidence="6 7">
    <name type="scientific">Dryococelus australis</name>
    <dbReference type="NCBI Taxonomy" id="614101"/>
    <lineage>
        <taxon>Eukaryota</taxon>
        <taxon>Metazoa</taxon>
        <taxon>Ecdysozoa</taxon>
        <taxon>Arthropoda</taxon>
        <taxon>Hexapoda</taxon>
        <taxon>Insecta</taxon>
        <taxon>Pterygota</taxon>
        <taxon>Neoptera</taxon>
        <taxon>Polyneoptera</taxon>
        <taxon>Phasmatodea</taxon>
        <taxon>Verophasmatodea</taxon>
        <taxon>Anareolatae</taxon>
        <taxon>Phasmatidae</taxon>
        <taxon>Eurycanthinae</taxon>
        <taxon>Dryococelus</taxon>
    </lineage>
</organism>
<dbReference type="PROSITE" id="PS51450">
    <property type="entry name" value="LRR"/>
    <property type="match status" value="3"/>
</dbReference>
<evidence type="ECO:0000256" key="4">
    <source>
        <dbReference type="SAM" id="MobiDB-lite"/>
    </source>
</evidence>
<keyword evidence="7" id="KW-1185">Reference proteome</keyword>
<feature type="region of interest" description="Disordered" evidence="4">
    <location>
        <begin position="583"/>
        <end position="674"/>
    </location>
</feature>
<keyword evidence="5" id="KW-0812">Transmembrane</keyword>
<feature type="transmembrane region" description="Helical" evidence="5">
    <location>
        <begin position="486"/>
        <end position="508"/>
    </location>
</feature>
<dbReference type="SMART" id="SM00369">
    <property type="entry name" value="LRR_TYP"/>
    <property type="match status" value="12"/>
</dbReference>
<keyword evidence="1" id="KW-0433">Leucine-rich repeat</keyword>
<dbReference type="PANTHER" id="PTHR24373:SF370">
    <property type="entry name" value="FISH-LIPS, ISOFORM E"/>
    <property type="match status" value="1"/>
</dbReference>
<keyword evidence="2" id="KW-0732">Signal</keyword>
<dbReference type="InterPro" id="IPR050328">
    <property type="entry name" value="Dev_Immune_Receptor"/>
</dbReference>
<gene>
    <name evidence="6" type="ORF">PR048_012343</name>
</gene>
<feature type="compositionally biased region" description="Low complexity" evidence="4">
    <location>
        <begin position="609"/>
        <end position="622"/>
    </location>
</feature>
<dbReference type="PRINTS" id="PR00019">
    <property type="entry name" value="LEURICHRPT"/>
</dbReference>
<dbReference type="SMART" id="SM00365">
    <property type="entry name" value="LRR_SD22"/>
    <property type="match status" value="7"/>
</dbReference>
<keyword evidence="5" id="KW-1133">Transmembrane helix</keyword>
<accession>A0ABQ9HPQ9</accession>
<dbReference type="Pfam" id="PF13855">
    <property type="entry name" value="LRR_8"/>
    <property type="match status" value="3"/>
</dbReference>
<dbReference type="SMART" id="SM00368">
    <property type="entry name" value="LRR_RI"/>
    <property type="match status" value="3"/>
</dbReference>
<reference evidence="6 7" key="1">
    <citation type="submission" date="2023-02" db="EMBL/GenBank/DDBJ databases">
        <title>LHISI_Scaffold_Assembly.</title>
        <authorList>
            <person name="Stuart O.P."/>
            <person name="Cleave R."/>
            <person name="Magrath M.J.L."/>
            <person name="Mikheyev A.S."/>
        </authorList>
    </citation>
    <scope>NUCLEOTIDE SEQUENCE [LARGE SCALE GENOMIC DNA]</scope>
    <source>
        <strain evidence="6">Daus_M_001</strain>
        <tissue evidence="6">Leg muscle</tissue>
    </source>
</reference>
<dbReference type="PANTHER" id="PTHR24373">
    <property type="entry name" value="SLIT RELATED LEUCINE-RICH REPEAT NEURONAL PROTEIN"/>
    <property type="match status" value="1"/>
</dbReference>
<proteinExistence type="predicted"/>
<sequence length="674" mass="76063">MFQVQVLDISSNAIRTIADNVGHYPQLQLLNLSKNQIQALPLTAFKNMPSLQALDLSYNNISDLSQINADTFIENNTRLKELNLAGNPITNLGTDSKSVSSVLTSSSLVKLYFSDCKIDTVAGLAALKNLPKLEYLDLSRNPIKWLRNFGSPSLIHLDLSYCELDFLSPTTLVKFPSLRNLSLNGNNALSLTAGGLFSSSLSHLEAAHCSITRPRLNGLPSLVYANFKGNKIAMLREGEFQSNRYLKELDLSHNTIVEIHPDTFNGAEYLENLNLAHNSLRNELPPQIFSRNQYLKYLNVCRNDITSLKNFDNPSLKFLDVSQCKIHTLDRNILTKLPWLVSLSLSENLLEDVPNHITSNTLMDLDLSYCRLSTIHNETFSRLLLLRSLDLTGNRLTQPIDVTILEKLTHLKSISLGDNPWHCDCESKKFKSLWSHITKGERILKTESKLVKCQTPEKVRGTSWENSCYTEWYPAPASSKEKFTRYGVIFLICFFSLAAVFLIASTITKKIYSRKKRRTANEERERREARLAQQRIMQQSRHSSESEAADEVIIRLRESPESTPRWVSNPPTYEEALLMSPVRTAAEESSHSPETSRGVTPSADRTARSRSGSISSTTHSDSQLAVLHTNGSREANSDVEDYDRPGSTPRRPRKRKRVSQEEQNVAPETHSEQL</sequence>
<dbReference type="SUPFAM" id="SSF52047">
    <property type="entry name" value="RNI-like"/>
    <property type="match status" value="1"/>
</dbReference>
<comment type="caution">
    <text evidence="6">The sequence shown here is derived from an EMBL/GenBank/DDBJ whole genome shotgun (WGS) entry which is preliminary data.</text>
</comment>
<dbReference type="EMBL" id="JARBHB010000004">
    <property type="protein sequence ID" value="KAJ8886134.1"/>
    <property type="molecule type" value="Genomic_DNA"/>
</dbReference>
<evidence type="ECO:0000256" key="2">
    <source>
        <dbReference type="ARBA" id="ARBA00022729"/>
    </source>
</evidence>
<evidence type="ECO:0000313" key="7">
    <source>
        <dbReference type="Proteomes" id="UP001159363"/>
    </source>
</evidence>
<dbReference type="InterPro" id="IPR032675">
    <property type="entry name" value="LRR_dom_sf"/>
</dbReference>
<protein>
    <submittedName>
        <fullName evidence="6">Uncharacterized protein</fullName>
    </submittedName>
</protein>
<feature type="compositionally biased region" description="Basic and acidic residues" evidence="4">
    <location>
        <begin position="519"/>
        <end position="530"/>
    </location>
</feature>